<dbReference type="Gene3D" id="3.40.50.1580">
    <property type="entry name" value="Nucleoside phosphorylase domain"/>
    <property type="match status" value="1"/>
</dbReference>
<dbReference type="OrthoDB" id="1577640at2759"/>
<gene>
    <name evidence="3" type="ORF">L596_018798</name>
</gene>
<dbReference type="InterPro" id="IPR055121">
    <property type="entry name" value="HTH_69"/>
</dbReference>
<dbReference type="GO" id="GO:0003824">
    <property type="term" value="F:catalytic activity"/>
    <property type="evidence" value="ECO:0007669"/>
    <property type="project" value="InterPro"/>
</dbReference>
<dbReference type="InterPro" id="IPR035994">
    <property type="entry name" value="Nucleoside_phosphorylase_sf"/>
</dbReference>
<name>A0A4V6A252_STECR</name>
<organism evidence="3 4">
    <name type="scientific">Steinernema carpocapsae</name>
    <name type="common">Entomopathogenic nematode</name>
    <dbReference type="NCBI Taxonomy" id="34508"/>
    <lineage>
        <taxon>Eukaryota</taxon>
        <taxon>Metazoa</taxon>
        <taxon>Ecdysozoa</taxon>
        <taxon>Nematoda</taxon>
        <taxon>Chromadorea</taxon>
        <taxon>Rhabditida</taxon>
        <taxon>Tylenchina</taxon>
        <taxon>Panagrolaimomorpha</taxon>
        <taxon>Strongyloidoidea</taxon>
        <taxon>Steinernematidae</taxon>
        <taxon>Steinernema</taxon>
    </lineage>
</organism>
<dbReference type="EMBL" id="AZBU02000005">
    <property type="protein sequence ID" value="TKR77905.1"/>
    <property type="molecule type" value="Genomic_DNA"/>
</dbReference>
<dbReference type="Pfam" id="PF22979">
    <property type="entry name" value="HTH_69"/>
    <property type="match status" value="1"/>
</dbReference>
<sequence length="660" mass="72520">MRRLSKGFRAHLEKVVSQQHERMSAVSEFSSISSWSESPPVSRSQSEEQLPISSSGDDLHRESATPEKANHIGTRQEKNLVEMGIGLIVLQPLLQSEDHNIIRIQRKHDIGDPEEILHIAGGAHSGIIINKLADEKTEIVPDVQLSFSVWLRHGEACRQENRSLRFVFEENTAHTAKHSVAQQMFKELVTSFPKDYVTFMRSVLKMMQNGYESISMIEIDMQLADETKSMVMPDAKEYDSGSEAENVTIGHVQEILEHAYPCLLTVDHMAEALRCNTEVVEEFLAELETSGIAQRVGEEWLRVDEAANNALNETSSSIVPSVESTAKSGDSPTIAIITCLFVEKQIIDSMIENGRTVFRYRKGGDSNIYTIGTIAGHNVVATKLAVIGDTREANTSSGSITTRLLGNFKDIDHVIVVGVGGGVAHFTDGKRHVRLGDVVVSSPESNGEGSATYVYADGFTLDRTTEQISGFVTEKRDPKSLDLADIARTADEQFVKYWDVITEETIKKLNAAGNDENFTRPPPETDVLAVPVGGGNVVVVPHPNSDRTTSAVHVGPIGAMTSLKRPSAAETVTEDTETTWRNLTAELRDRFANENGLRAMDAGFKPVIDAIKGSCIDSWTLVRGIADYQHGQSRAAKVWQAYAAVRACAYVKAMLTRLAN</sequence>
<proteinExistence type="predicted"/>
<dbReference type="PANTHER" id="PTHR47705">
    <property type="entry name" value="AGAP000321-PA"/>
    <property type="match status" value="1"/>
</dbReference>
<dbReference type="STRING" id="34508.A0A4V6A252"/>
<evidence type="ECO:0000313" key="4">
    <source>
        <dbReference type="Proteomes" id="UP000298663"/>
    </source>
</evidence>
<dbReference type="AlphaFoldDB" id="A0A4V6A252"/>
<dbReference type="Proteomes" id="UP000298663">
    <property type="component" value="Unassembled WGS sequence"/>
</dbReference>
<feature type="region of interest" description="Disordered" evidence="1">
    <location>
        <begin position="29"/>
        <end position="75"/>
    </location>
</feature>
<reference evidence="3 4" key="1">
    <citation type="journal article" date="2015" name="Genome Biol.">
        <title>Comparative genomics of Steinernema reveals deeply conserved gene regulatory networks.</title>
        <authorList>
            <person name="Dillman A.R."/>
            <person name="Macchietto M."/>
            <person name="Porter C.F."/>
            <person name="Rogers A."/>
            <person name="Williams B."/>
            <person name="Antoshechkin I."/>
            <person name="Lee M.M."/>
            <person name="Goodwin Z."/>
            <person name="Lu X."/>
            <person name="Lewis E.E."/>
            <person name="Goodrich-Blair H."/>
            <person name="Stock S.P."/>
            <person name="Adams B.J."/>
            <person name="Sternberg P.W."/>
            <person name="Mortazavi A."/>
        </authorList>
    </citation>
    <scope>NUCLEOTIDE SEQUENCE [LARGE SCALE GENOMIC DNA]</scope>
    <source>
        <strain evidence="3 4">ALL</strain>
    </source>
</reference>
<dbReference type="SUPFAM" id="SSF53167">
    <property type="entry name" value="Purine and uridine phosphorylases"/>
    <property type="match status" value="1"/>
</dbReference>
<comment type="caution">
    <text evidence="3">The sequence shown here is derived from an EMBL/GenBank/DDBJ whole genome shotgun (WGS) entry which is preliminary data.</text>
</comment>
<evidence type="ECO:0000259" key="2">
    <source>
        <dbReference type="Pfam" id="PF22979"/>
    </source>
</evidence>
<evidence type="ECO:0000313" key="3">
    <source>
        <dbReference type="EMBL" id="TKR77905.1"/>
    </source>
</evidence>
<dbReference type="PANTHER" id="PTHR47705:SF1">
    <property type="entry name" value="PNP_UDP_1 DOMAIN-CONTAINING PROTEIN"/>
    <property type="match status" value="1"/>
</dbReference>
<keyword evidence="4" id="KW-1185">Reference proteome</keyword>
<dbReference type="GO" id="GO:0009116">
    <property type="term" value="P:nucleoside metabolic process"/>
    <property type="evidence" value="ECO:0007669"/>
    <property type="project" value="InterPro"/>
</dbReference>
<feature type="compositionally biased region" description="Low complexity" evidence="1">
    <location>
        <begin position="29"/>
        <end position="48"/>
    </location>
</feature>
<feature type="compositionally biased region" description="Basic and acidic residues" evidence="1">
    <location>
        <begin position="57"/>
        <end position="75"/>
    </location>
</feature>
<accession>A0A4V6A252</accession>
<feature type="domain" description="Winged helix-turn-helix" evidence="2">
    <location>
        <begin position="238"/>
        <end position="304"/>
    </location>
</feature>
<reference evidence="3 4" key="2">
    <citation type="journal article" date="2019" name="G3 (Bethesda)">
        <title>Hybrid Assembly of the Genome of the Entomopathogenic Nematode Steinernema carpocapsae Identifies the X-Chromosome.</title>
        <authorList>
            <person name="Serra L."/>
            <person name="Macchietto M."/>
            <person name="Macias-Munoz A."/>
            <person name="McGill C.J."/>
            <person name="Rodriguez I.M."/>
            <person name="Rodriguez B."/>
            <person name="Murad R."/>
            <person name="Mortazavi A."/>
        </authorList>
    </citation>
    <scope>NUCLEOTIDE SEQUENCE [LARGE SCALE GENOMIC DNA]</scope>
    <source>
        <strain evidence="3 4">ALL</strain>
    </source>
</reference>
<evidence type="ECO:0000256" key="1">
    <source>
        <dbReference type="SAM" id="MobiDB-lite"/>
    </source>
</evidence>
<protein>
    <recommendedName>
        <fullName evidence="2">Winged helix-turn-helix domain-containing protein</fullName>
    </recommendedName>
</protein>